<protein>
    <submittedName>
        <fullName evidence="1">Uncharacterized protein</fullName>
    </submittedName>
</protein>
<reference evidence="1" key="2">
    <citation type="submission" date="2022-06" db="UniProtKB">
        <authorList>
            <consortium name="EnsemblMetazoa"/>
        </authorList>
    </citation>
    <scope>IDENTIFICATION</scope>
</reference>
<keyword evidence="2" id="KW-1185">Reference proteome</keyword>
<evidence type="ECO:0000313" key="2">
    <source>
        <dbReference type="Proteomes" id="UP000024404"/>
    </source>
</evidence>
<dbReference type="AlphaFoldDB" id="A0A8R1TUW9"/>
<dbReference type="Proteomes" id="UP000024404">
    <property type="component" value="Unassembled WGS sequence"/>
</dbReference>
<organism evidence="1 2">
    <name type="scientific">Onchocerca volvulus</name>
    <dbReference type="NCBI Taxonomy" id="6282"/>
    <lineage>
        <taxon>Eukaryota</taxon>
        <taxon>Metazoa</taxon>
        <taxon>Ecdysozoa</taxon>
        <taxon>Nematoda</taxon>
        <taxon>Chromadorea</taxon>
        <taxon>Rhabditida</taxon>
        <taxon>Spirurina</taxon>
        <taxon>Spiruromorpha</taxon>
        <taxon>Filarioidea</taxon>
        <taxon>Onchocercidae</taxon>
        <taxon>Onchocerca</taxon>
    </lineage>
</organism>
<sequence>MKNMAITNYLILSQLYAVLPDIIPTIGAGRIASSICDIDRRERDAKMNKSLFKPSFSAIFRRNPDKAVGLTKSLWTTRYEYCSCQQSAHHCNQLVSQTRDEIFDKRIYNTYLKQNMINFWYISKQQSPAFLATHDLKAVK</sequence>
<dbReference type="EnsemblMetazoa" id="OVOC4976.1">
    <property type="protein sequence ID" value="OVOC4976.1"/>
    <property type="gene ID" value="WBGene00241785"/>
</dbReference>
<proteinExistence type="predicted"/>
<name>A0A8R1TUW9_ONCVO</name>
<accession>A0A8R1TUW9</accession>
<dbReference type="EMBL" id="CMVM020000146">
    <property type="status" value="NOT_ANNOTATED_CDS"/>
    <property type="molecule type" value="Genomic_DNA"/>
</dbReference>
<reference evidence="2" key="1">
    <citation type="submission" date="2013-10" db="EMBL/GenBank/DDBJ databases">
        <title>Genome sequencing of Onchocerca volvulus.</title>
        <authorList>
            <person name="Cotton J."/>
            <person name="Tsai J."/>
            <person name="Stanley E."/>
            <person name="Tracey A."/>
            <person name="Holroyd N."/>
            <person name="Lustigman S."/>
            <person name="Berriman M."/>
        </authorList>
    </citation>
    <scope>NUCLEOTIDE SEQUENCE</scope>
</reference>
<evidence type="ECO:0000313" key="1">
    <source>
        <dbReference type="EnsemblMetazoa" id="OVOC4976.1"/>
    </source>
</evidence>